<sequence length="492" mass="51884">MGFAVSAIVLIAACSAPAHDPQAKPAVRLAPWGPCIMTESMPDSNGAHPGVDCSTLTVPFDYAQADGHTFTIPVIRIPSKAAKPRLLMTNPGGPGIGGVHDLLSAREYFEKLTDTYTVVSFDPRGVGGSVPAVQCLDGQQRQAIFDQPSVPTGQADIERAKELAAGIGESCLRQFGDALKHVGTANVARDMNEIRKAMGFDKIDYLGYSYGTFLGATYADMFPGTTDRIVLDSVMDPTLDYPMVRLGQAQGMQRSVTAFVEDCLRQPDCPLTGTADQALQQISGIIAQLDGKPYIGANGQTLSGARMLALVESSQYSPKSGWPSLRATLRHAIAGQWPAVMDAAYSPDLMVNPADSEYLSVVCIDFPTARDPGEPQRLAPTWAAESPISGGNRAWSLAPCDMWPVSPVRRPGPTPAEGAGPVLILNTTGDPATPLSWAQSLHGQIKNSTLVVAPAEGHIASSQNGCAEGALTAFLKDGTLPPGPVFTCPPDT</sequence>
<feature type="domain" description="Peptidase S33 tripeptidyl aminopeptidase-like C-terminal" evidence="4">
    <location>
        <begin position="389"/>
        <end position="482"/>
    </location>
</feature>
<protein>
    <submittedName>
        <fullName evidence="5">Alpha/beta hydrolase</fullName>
    </submittedName>
</protein>
<evidence type="ECO:0000313" key="6">
    <source>
        <dbReference type="Proteomes" id="UP000708347"/>
    </source>
</evidence>
<name>A0ABX2K4M7_9MYCO</name>
<gene>
    <name evidence="5" type="ORF">FEG63_20920</name>
</gene>
<feature type="signal peptide" evidence="3">
    <location>
        <begin position="1"/>
        <end position="18"/>
    </location>
</feature>
<reference evidence="5 6" key="1">
    <citation type="submission" date="2019-05" db="EMBL/GenBank/DDBJ databases">
        <title>Mycolicibacterium sphagni ENV482 genome assembly.</title>
        <authorList>
            <person name="Chen W."/>
            <person name="Faulkner N.W."/>
            <person name="Hyman M.R."/>
        </authorList>
    </citation>
    <scope>NUCLEOTIDE SEQUENCE [LARGE SCALE GENOMIC DNA]</scope>
    <source>
        <strain evidence="5 6">ENV482</strain>
    </source>
</reference>
<evidence type="ECO:0000256" key="3">
    <source>
        <dbReference type="SAM" id="SignalP"/>
    </source>
</evidence>
<proteinExistence type="inferred from homology"/>
<dbReference type="Proteomes" id="UP000708347">
    <property type="component" value="Unassembled WGS sequence"/>
</dbReference>
<comment type="similarity">
    <text evidence="1">Belongs to the peptidase S33 family.</text>
</comment>
<keyword evidence="2 5" id="KW-0378">Hydrolase</keyword>
<dbReference type="PANTHER" id="PTHR43248:SF25">
    <property type="entry name" value="AB HYDROLASE-1 DOMAIN-CONTAINING PROTEIN-RELATED"/>
    <property type="match status" value="1"/>
</dbReference>
<organism evidence="5 6">
    <name type="scientific">Mycolicibacterium sphagni</name>
    <dbReference type="NCBI Taxonomy" id="1786"/>
    <lineage>
        <taxon>Bacteria</taxon>
        <taxon>Bacillati</taxon>
        <taxon>Actinomycetota</taxon>
        <taxon>Actinomycetes</taxon>
        <taxon>Mycobacteriales</taxon>
        <taxon>Mycobacteriaceae</taxon>
        <taxon>Mycolicibacterium</taxon>
    </lineage>
</organism>
<evidence type="ECO:0000256" key="1">
    <source>
        <dbReference type="ARBA" id="ARBA00010088"/>
    </source>
</evidence>
<dbReference type="GO" id="GO:0016787">
    <property type="term" value="F:hydrolase activity"/>
    <property type="evidence" value="ECO:0007669"/>
    <property type="project" value="UniProtKB-KW"/>
</dbReference>
<dbReference type="PANTHER" id="PTHR43248">
    <property type="entry name" value="2-SUCCINYL-6-HYDROXY-2,4-CYCLOHEXADIENE-1-CARBOXYLATE SYNTHASE"/>
    <property type="match status" value="1"/>
</dbReference>
<comment type="caution">
    <text evidence="5">The sequence shown here is derived from an EMBL/GenBank/DDBJ whole genome shotgun (WGS) entry which is preliminary data.</text>
</comment>
<evidence type="ECO:0000313" key="5">
    <source>
        <dbReference type="EMBL" id="NTY62011.1"/>
    </source>
</evidence>
<dbReference type="EMBL" id="VBSB01000012">
    <property type="protein sequence ID" value="NTY62011.1"/>
    <property type="molecule type" value="Genomic_DNA"/>
</dbReference>
<dbReference type="InterPro" id="IPR051601">
    <property type="entry name" value="Serine_prot/Carboxylest_S33"/>
</dbReference>
<dbReference type="InterPro" id="IPR013595">
    <property type="entry name" value="Pept_S33_TAP-like_C"/>
</dbReference>
<feature type="chain" id="PRO_5045893401" evidence="3">
    <location>
        <begin position="19"/>
        <end position="492"/>
    </location>
</feature>
<dbReference type="InterPro" id="IPR029058">
    <property type="entry name" value="AB_hydrolase_fold"/>
</dbReference>
<accession>A0ABX2K4M7</accession>
<keyword evidence="3" id="KW-0732">Signal</keyword>
<dbReference type="Gene3D" id="3.40.50.1820">
    <property type="entry name" value="alpha/beta hydrolase"/>
    <property type="match status" value="1"/>
</dbReference>
<evidence type="ECO:0000259" key="4">
    <source>
        <dbReference type="Pfam" id="PF08386"/>
    </source>
</evidence>
<dbReference type="SUPFAM" id="SSF53474">
    <property type="entry name" value="alpha/beta-Hydrolases"/>
    <property type="match status" value="1"/>
</dbReference>
<keyword evidence="6" id="KW-1185">Reference proteome</keyword>
<dbReference type="Pfam" id="PF08386">
    <property type="entry name" value="Abhydrolase_4"/>
    <property type="match status" value="1"/>
</dbReference>
<evidence type="ECO:0000256" key="2">
    <source>
        <dbReference type="ARBA" id="ARBA00022801"/>
    </source>
</evidence>